<evidence type="ECO:0000256" key="1">
    <source>
        <dbReference type="ARBA" id="ARBA00022723"/>
    </source>
</evidence>
<keyword evidence="3" id="KW-0862">Zinc</keyword>
<gene>
    <name evidence="6" type="primary">Wasf2-L</name>
    <name evidence="6" type="ORF">Hamer_G014553</name>
</gene>
<evidence type="ECO:0000256" key="3">
    <source>
        <dbReference type="ARBA" id="ARBA00022833"/>
    </source>
</evidence>
<dbReference type="SUPFAM" id="SSF57850">
    <property type="entry name" value="RING/U-box"/>
    <property type="match status" value="1"/>
</dbReference>
<evidence type="ECO:0000259" key="5">
    <source>
        <dbReference type="PROSITE" id="PS50089"/>
    </source>
</evidence>
<reference evidence="6" key="1">
    <citation type="journal article" date="2021" name="Sci. Adv.">
        <title>The American lobster genome reveals insights on longevity, neural, and immune adaptations.</title>
        <authorList>
            <person name="Polinski J.M."/>
            <person name="Zimin A.V."/>
            <person name="Clark K.F."/>
            <person name="Kohn A.B."/>
            <person name="Sadowski N."/>
            <person name="Timp W."/>
            <person name="Ptitsyn A."/>
            <person name="Khanna P."/>
            <person name="Romanova D.Y."/>
            <person name="Williams P."/>
            <person name="Greenwood S.J."/>
            <person name="Moroz L.L."/>
            <person name="Walt D.R."/>
            <person name="Bodnar A.G."/>
        </authorList>
    </citation>
    <scope>NUCLEOTIDE SEQUENCE</scope>
    <source>
        <strain evidence="6">GMGI-L3</strain>
    </source>
</reference>
<dbReference type="Gene3D" id="3.30.40.10">
    <property type="entry name" value="Zinc/RING finger domain, C3HC4 (zinc finger)"/>
    <property type="match status" value="1"/>
</dbReference>
<sequence length="86" mass="9665">MSCPVCMKPYNTTHQEPMMTPCNHSLCLTCLIDLVTYTHPDTQVQGHQGQDQPAMEQGPPHLPKGKVVLCPYCKEQVNTDQLITNR</sequence>
<accession>A0A8J5N4Q7</accession>
<keyword evidence="7" id="KW-1185">Reference proteome</keyword>
<comment type="caution">
    <text evidence="6">The sequence shown here is derived from an EMBL/GenBank/DDBJ whole genome shotgun (WGS) entry which is preliminary data.</text>
</comment>
<dbReference type="InterPro" id="IPR027370">
    <property type="entry name" value="Znf-RING_euk"/>
</dbReference>
<name>A0A8J5N4Q7_HOMAM</name>
<dbReference type="Proteomes" id="UP000747542">
    <property type="component" value="Unassembled WGS sequence"/>
</dbReference>
<dbReference type="GO" id="GO:0008270">
    <property type="term" value="F:zinc ion binding"/>
    <property type="evidence" value="ECO:0007669"/>
    <property type="project" value="UniProtKB-KW"/>
</dbReference>
<dbReference type="PROSITE" id="PS50089">
    <property type="entry name" value="ZF_RING_2"/>
    <property type="match status" value="1"/>
</dbReference>
<evidence type="ECO:0000256" key="4">
    <source>
        <dbReference type="PROSITE-ProRule" id="PRU00175"/>
    </source>
</evidence>
<dbReference type="Pfam" id="PF13445">
    <property type="entry name" value="zf-RING_UBOX"/>
    <property type="match status" value="1"/>
</dbReference>
<keyword evidence="2 4" id="KW-0863">Zinc-finger</keyword>
<dbReference type="InterPro" id="IPR001841">
    <property type="entry name" value="Znf_RING"/>
</dbReference>
<feature type="domain" description="RING-type" evidence="5">
    <location>
        <begin position="3"/>
        <end position="74"/>
    </location>
</feature>
<evidence type="ECO:0000256" key="2">
    <source>
        <dbReference type="ARBA" id="ARBA00022771"/>
    </source>
</evidence>
<evidence type="ECO:0000313" key="6">
    <source>
        <dbReference type="EMBL" id="KAG7173232.1"/>
    </source>
</evidence>
<dbReference type="PROSITE" id="PS00518">
    <property type="entry name" value="ZF_RING_1"/>
    <property type="match status" value="1"/>
</dbReference>
<dbReference type="EMBL" id="JAHLQT010010116">
    <property type="protein sequence ID" value="KAG7173232.1"/>
    <property type="molecule type" value="Genomic_DNA"/>
</dbReference>
<evidence type="ECO:0000313" key="7">
    <source>
        <dbReference type="Proteomes" id="UP000747542"/>
    </source>
</evidence>
<keyword evidence="1" id="KW-0479">Metal-binding</keyword>
<dbReference type="SMART" id="SM00184">
    <property type="entry name" value="RING"/>
    <property type="match status" value="1"/>
</dbReference>
<dbReference type="InterPro" id="IPR017907">
    <property type="entry name" value="Znf_RING_CS"/>
</dbReference>
<dbReference type="AlphaFoldDB" id="A0A8J5N4Q7"/>
<protein>
    <submittedName>
        <fullName evidence="6">Putative wiskott-Aldrich syndrome protein family member 2-like</fullName>
    </submittedName>
</protein>
<dbReference type="InterPro" id="IPR013083">
    <property type="entry name" value="Znf_RING/FYVE/PHD"/>
</dbReference>
<organism evidence="6 7">
    <name type="scientific">Homarus americanus</name>
    <name type="common">American lobster</name>
    <dbReference type="NCBI Taxonomy" id="6706"/>
    <lineage>
        <taxon>Eukaryota</taxon>
        <taxon>Metazoa</taxon>
        <taxon>Ecdysozoa</taxon>
        <taxon>Arthropoda</taxon>
        <taxon>Crustacea</taxon>
        <taxon>Multicrustacea</taxon>
        <taxon>Malacostraca</taxon>
        <taxon>Eumalacostraca</taxon>
        <taxon>Eucarida</taxon>
        <taxon>Decapoda</taxon>
        <taxon>Pleocyemata</taxon>
        <taxon>Astacidea</taxon>
        <taxon>Nephropoidea</taxon>
        <taxon>Nephropidae</taxon>
        <taxon>Homarus</taxon>
    </lineage>
</organism>
<proteinExistence type="predicted"/>